<sequence>MDWEFPAFPLANIEATALVDVPLPSLPHRSDEDQIMRELLANEVADDEDEEDPRNVVRPLSNRPTKSESENLLHSLIRDYLSEKSLYIPGRKIAEGTVLSFPDPSDVTYYETRAGQGGGPTLSHPLYAWDKPKGHCWNVRLARLLTSDFNAYLLHKGQTKTLRLIDLYRLNPDDNPASDHLLPSSPELDDILKQVGDVEEIILNKLDATAQRFKKAATQRREYFGRGDGDSAGSLKLLINQELQNKRVSNRRGERRRGLYIRRHTIIEEQVQKGENATTWSLIQTAFGYLEDGDMSSDETETEKGFYASKVVRRRKKIWINPQVSNMLHFVDRHYNPRTTSGTLKKGSAPLKREIVHGSCNSVALPRPKLPFNFYNIKDLGLETVKTLQPKEPVVLPEIYHLDSMED</sequence>
<protein>
    <submittedName>
        <fullName evidence="2">Uncharacterized protein</fullName>
    </submittedName>
</protein>
<keyword evidence="3" id="KW-1185">Reference proteome</keyword>
<dbReference type="EMBL" id="MU157894">
    <property type="protein sequence ID" value="KAF9524701.1"/>
    <property type="molecule type" value="Genomic_DNA"/>
</dbReference>
<evidence type="ECO:0000313" key="2">
    <source>
        <dbReference type="EMBL" id="KAF9524701.1"/>
    </source>
</evidence>
<dbReference type="AlphaFoldDB" id="A0A9P6JKZ8"/>
<evidence type="ECO:0000313" key="3">
    <source>
        <dbReference type="Proteomes" id="UP000807306"/>
    </source>
</evidence>
<comment type="caution">
    <text evidence="2">The sequence shown here is derived from an EMBL/GenBank/DDBJ whole genome shotgun (WGS) entry which is preliminary data.</text>
</comment>
<dbReference type="Proteomes" id="UP000807306">
    <property type="component" value="Unassembled WGS sequence"/>
</dbReference>
<reference evidence="2" key="1">
    <citation type="submission" date="2020-11" db="EMBL/GenBank/DDBJ databases">
        <authorList>
            <consortium name="DOE Joint Genome Institute"/>
            <person name="Ahrendt S."/>
            <person name="Riley R."/>
            <person name="Andreopoulos W."/>
            <person name="Labutti K."/>
            <person name="Pangilinan J."/>
            <person name="Ruiz-Duenas F.J."/>
            <person name="Barrasa J.M."/>
            <person name="Sanchez-Garcia M."/>
            <person name="Camarero S."/>
            <person name="Miyauchi S."/>
            <person name="Serrano A."/>
            <person name="Linde D."/>
            <person name="Babiker R."/>
            <person name="Drula E."/>
            <person name="Ayuso-Fernandez I."/>
            <person name="Pacheco R."/>
            <person name="Padilla G."/>
            <person name="Ferreira P."/>
            <person name="Barriuso J."/>
            <person name="Kellner H."/>
            <person name="Castanera R."/>
            <person name="Alfaro M."/>
            <person name="Ramirez L."/>
            <person name="Pisabarro A.G."/>
            <person name="Kuo A."/>
            <person name="Tritt A."/>
            <person name="Lipzen A."/>
            <person name="He G."/>
            <person name="Yan M."/>
            <person name="Ng V."/>
            <person name="Cullen D."/>
            <person name="Martin F."/>
            <person name="Rosso M.-N."/>
            <person name="Henrissat B."/>
            <person name="Hibbett D."/>
            <person name="Martinez A.T."/>
            <person name="Grigoriev I.V."/>
        </authorList>
    </citation>
    <scope>NUCLEOTIDE SEQUENCE</scope>
    <source>
        <strain evidence="2">CBS 506.95</strain>
    </source>
</reference>
<proteinExistence type="predicted"/>
<evidence type="ECO:0000256" key="1">
    <source>
        <dbReference type="SAM" id="MobiDB-lite"/>
    </source>
</evidence>
<gene>
    <name evidence="2" type="ORF">CPB83DRAFT_897632</name>
</gene>
<name>A0A9P6JKZ8_9AGAR</name>
<feature type="region of interest" description="Disordered" evidence="1">
    <location>
        <begin position="42"/>
        <end position="68"/>
    </location>
</feature>
<dbReference type="OrthoDB" id="3121763at2759"/>
<accession>A0A9P6JKZ8</accession>
<organism evidence="2 3">
    <name type="scientific">Crepidotus variabilis</name>
    <dbReference type="NCBI Taxonomy" id="179855"/>
    <lineage>
        <taxon>Eukaryota</taxon>
        <taxon>Fungi</taxon>
        <taxon>Dikarya</taxon>
        <taxon>Basidiomycota</taxon>
        <taxon>Agaricomycotina</taxon>
        <taxon>Agaricomycetes</taxon>
        <taxon>Agaricomycetidae</taxon>
        <taxon>Agaricales</taxon>
        <taxon>Agaricineae</taxon>
        <taxon>Crepidotaceae</taxon>
        <taxon>Crepidotus</taxon>
    </lineage>
</organism>